<comment type="caution">
    <text evidence="3">The sequence shown here is derived from an EMBL/GenBank/DDBJ whole genome shotgun (WGS) entry which is preliminary data.</text>
</comment>
<evidence type="ECO:0000256" key="1">
    <source>
        <dbReference type="ARBA" id="ARBA00022603"/>
    </source>
</evidence>
<accession>A0A938X1M6</accession>
<dbReference type="NCBIfam" id="TIGR00095">
    <property type="entry name" value="16S rRNA (guanine(966)-N(2))-methyltransferase RsmD"/>
    <property type="match status" value="1"/>
</dbReference>
<dbReference type="Pfam" id="PF03602">
    <property type="entry name" value="Cons_hypoth95"/>
    <property type="match status" value="1"/>
</dbReference>
<reference evidence="3" key="2">
    <citation type="journal article" date="2021" name="Sci. Rep.">
        <title>The distribution of antibiotic resistance genes in chicken gut microbiota commensals.</title>
        <authorList>
            <person name="Juricova H."/>
            <person name="Matiasovicova J."/>
            <person name="Kubasova T."/>
            <person name="Cejkova D."/>
            <person name="Rychlik I."/>
        </authorList>
    </citation>
    <scope>NUCLEOTIDE SEQUENCE</scope>
    <source>
        <strain evidence="3">An420c</strain>
    </source>
</reference>
<sequence length="189" mass="21318">MRVIAGSAKRTQLKTIEGLGTRPTTDRIKETLFNMIAPYLYDCMFLDLFAGSGAIGIEALSRGAMEAVFVENNPKAMACVKENLKKTHLESKGMTMSVDVMTALYKLEGEKQFNYIFMDPPYGQEWEKKVLTYLADSDLIADRGVVIVEASKDTDFSYVEDLGYDILKRKEYKTNQHVFLTPAGRKEIC</sequence>
<organism evidence="3 4">
    <name type="scientific">Mordavella massiliensis</name>
    <dbReference type="NCBI Taxonomy" id="1871024"/>
    <lineage>
        <taxon>Bacteria</taxon>
        <taxon>Bacillati</taxon>
        <taxon>Bacillota</taxon>
        <taxon>Clostridia</taxon>
        <taxon>Eubacteriales</taxon>
        <taxon>Clostridiaceae</taxon>
        <taxon>Mordavella</taxon>
    </lineage>
</organism>
<keyword evidence="2 3" id="KW-0808">Transferase</keyword>
<proteinExistence type="predicted"/>
<dbReference type="AlphaFoldDB" id="A0A938X1M6"/>
<evidence type="ECO:0000313" key="3">
    <source>
        <dbReference type="EMBL" id="MBM6827581.1"/>
    </source>
</evidence>
<dbReference type="Gene3D" id="3.40.50.150">
    <property type="entry name" value="Vaccinia Virus protein VP39"/>
    <property type="match status" value="1"/>
</dbReference>
<dbReference type="PANTHER" id="PTHR43542:SF1">
    <property type="entry name" value="METHYLTRANSFERASE"/>
    <property type="match status" value="1"/>
</dbReference>
<dbReference type="InterPro" id="IPR029063">
    <property type="entry name" value="SAM-dependent_MTases_sf"/>
</dbReference>
<dbReference type="SUPFAM" id="SSF53335">
    <property type="entry name" value="S-adenosyl-L-methionine-dependent methyltransferases"/>
    <property type="match status" value="1"/>
</dbReference>
<dbReference type="PANTHER" id="PTHR43542">
    <property type="entry name" value="METHYLTRANSFERASE"/>
    <property type="match status" value="1"/>
</dbReference>
<dbReference type="InterPro" id="IPR002052">
    <property type="entry name" value="DNA_methylase_N6_adenine_CS"/>
</dbReference>
<evidence type="ECO:0000313" key="4">
    <source>
        <dbReference type="Proteomes" id="UP000713880"/>
    </source>
</evidence>
<dbReference type="GO" id="GO:0052913">
    <property type="term" value="F:16S rRNA (guanine(966)-N(2))-methyltransferase activity"/>
    <property type="evidence" value="ECO:0007669"/>
    <property type="project" value="UniProtKB-EC"/>
</dbReference>
<dbReference type="Proteomes" id="UP000713880">
    <property type="component" value="Unassembled WGS sequence"/>
</dbReference>
<dbReference type="RefSeq" id="WP_204909572.1">
    <property type="nucleotide sequence ID" value="NZ_JACJLV010000043.1"/>
</dbReference>
<dbReference type="InterPro" id="IPR004398">
    <property type="entry name" value="RNA_MeTrfase_RsmD"/>
</dbReference>
<evidence type="ECO:0000256" key="2">
    <source>
        <dbReference type="ARBA" id="ARBA00022679"/>
    </source>
</evidence>
<dbReference type="CDD" id="cd02440">
    <property type="entry name" value="AdoMet_MTases"/>
    <property type="match status" value="1"/>
</dbReference>
<dbReference type="PIRSF" id="PIRSF004553">
    <property type="entry name" value="CHP00095"/>
    <property type="match status" value="1"/>
</dbReference>
<reference evidence="3" key="1">
    <citation type="submission" date="2020-08" db="EMBL/GenBank/DDBJ databases">
        <authorList>
            <person name="Cejkova D."/>
            <person name="Kubasova T."/>
            <person name="Jahodarova E."/>
            <person name="Rychlik I."/>
        </authorList>
    </citation>
    <scope>NUCLEOTIDE SEQUENCE</scope>
    <source>
        <strain evidence="3">An420c</strain>
    </source>
</reference>
<dbReference type="EMBL" id="JACJLV010000043">
    <property type="protein sequence ID" value="MBM6827581.1"/>
    <property type="molecule type" value="Genomic_DNA"/>
</dbReference>
<protein>
    <submittedName>
        <fullName evidence="3">16S rRNA (Guanine(966)-N(2))-methyltransferase RsmD</fullName>
        <ecNumber evidence="3">2.1.1.171</ecNumber>
    </submittedName>
</protein>
<gene>
    <name evidence="3" type="primary">rsmD</name>
    <name evidence="3" type="ORF">H6A13_10835</name>
</gene>
<keyword evidence="1 3" id="KW-0489">Methyltransferase</keyword>
<keyword evidence="4" id="KW-1185">Reference proteome</keyword>
<dbReference type="EC" id="2.1.1.171" evidence="3"/>
<dbReference type="GO" id="GO:0003676">
    <property type="term" value="F:nucleic acid binding"/>
    <property type="evidence" value="ECO:0007669"/>
    <property type="project" value="InterPro"/>
</dbReference>
<name>A0A938X1M6_9CLOT</name>
<dbReference type="PROSITE" id="PS00092">
    <property type="entry name" value="N6_MTASE"/>
    <property type="match status" value="1"/>
</dbReference>